<dbReference type="AlphaFoldDB" id="A0A2G1VN40"/>
<evidence type="ECO:0000313" key="1">
    <source>
        <dbReference type="EMBL" id="PHQ27899.1"/>
    </source>
</evidence>
<dbReference type="RefSeq" id="WP_099647633.1">
    <property type="nucleotide sequence ID" value="NZ_KZ319305.1"/>
</dbReference>
<dbReference type="Proteomes" id="UP000229433">
    <property type="component" value="Unassembled WGS sequence"/>
</dbReference>
<organism evidence="1 2">
    <name type="scientific">Leeuwenhoekiella nanhaiensis</name>
    <dbReference type="NCBI Taxonomy" id="1655491"/>
    <lineage>
        <taxon>Bacteria</taxon>
        <taxon>Pseudomonadati</taxon>
        <taxon>Bacteroidota</taxon>
        <taxon>Flavobacteriia</taxon>
        <taxon>Flavobacteriales</taxon>
        <taxon>Flavobacteriaceae</taxon>
        <taxon>Leeuwenhoekiella</taxon>
    </lineage>
</organism>
<dbReference type="OrthoDB" id="1117699at2"/>
<accession>A0A2G1VN40</accession>
<gene>
    <name evidence="1" type="ORF">CJ305_17685</name>
</gene>
<keyword evidence="2" id="KW-1185">Reference proteome</keyword>
<protein>
    <submittedName>
        <fullName evidence="1">Uncharacterized protein</fullName>
    </submittedName>
</protein>
<name>A0A2G1VN40_9FLAO</name>
<evidence type="ECO:0000313" key="2">
    <source>
        <dbReference type="Proteomes" id="UP000229433"/>
    </source>
</evidence>
<comment type="caution">
    <text evidence="1">The sequence shown here is derived from an EMBL/GenBank/DDBJ whole genome shotgun (WGS) entry which is preliminary data.</text>
</comment>
<sequence>MPLKYIDADGNSIEGYGFPNPTAADAIVFTATKPEGTTKDWKSVKVRYVELYKKDNLIDALKEVMGKRYVDSLVPKEKQEKAAASAEIDTVKLYYLRKMKGAVGNGLNELVYDYGDIRVFRALNWKGYYAIHDLIFIQTGDASVYDSDTYFLNYNNEKAFKRSAERIFSDCPKLLEQIEAGNYYPKLPQHYKKLAKDYLELCKG</sequence>
<reference evidence="1 2" key="1">
    <citation type="submission" date="2017-08" db="EMBL/GenBank/DDBJ databases">
        <title>The whole genome shortgun sequences of strain Leeuwenhoekiella nanhaiensis G18 from the South China Sea.</title>
        <authorList>
            <person name="Liu Q."/>
        </authorList>
    </citation>
    <scope>NUCLEOTIDE SEQUENCE [LARGE SCALE GENOMIC DNA]</scope>
    <source>
        <strain evidence="1 2">G18</strain>
    </source>
</reference>
<dbReference type="EMBL" id="NQXA01000025">
    <property type="protein sequence ID" value="PHQ27899.1"/>
    <property type="molecule type" value="Genomic_DNA"/>
</dbReference>
<proteinExistence type="predicted"/>